<keyword evidence="3 4" id="KW-0687">Ribonucleoprotein</keyword>
<dbReference type="Gene3D" id="3.90.930.12">
    <property type="entry name" value="Ribosomal protein L6, alpha-beta domain"/>
    <property type="match status" value="2"/>
</dbReference>
<dbReference type="FunFam" id="3.90.930.12:FF:000001">
    <property type="entry name" value="50S ribosomal protein L6"/>
    <property type="match status" value="1"/>
</dbReference>
<dbReference type="GO" id="GO:0019843">
    <property type="term" value="F:rRNA binding"/>
    <property type="evidence" value="ECO:0007669"/>
    <property type="project" value="UniProtKB-UniRule"/>
</dbReference>
<evidence type="ECO:0000256" key="3">
    <source>
        <dbReference type="ARBA" id="ARBA00023274"/>
    </source>
</evidence>
<protein>
    <recommendedName>
        <fullName evidence="4">Large ribosomal subunit protein uL6</fullName>
    </recommendedName>
</protein>
<dbReference type="GO" id="GO:0003735">
    <property type="term" value="F:structural constituent of ribosome"/>
    <property type="evidence" value="ECO:0007669"/>
    <property type="project" value="UniProtKB-UniRule"/>
</dbReference>
<evidence type="ECO:0000259" key="7">
    <source>
        <dbReference type="Pfam" id="PF00347"/>
    </source>
</evidence>
<evidence type="ECO:0000256" key="6">
    <source>
        <dbReference type="RuleBase" id="RU003870"/>
    </source>
</evidence>
<feature type="domain" description="Large ribosomal subunit protein uL6 alpha-beta" evidence="7">
    <location>
        <begin position="12"/>
        <end position="82"/>
    </location>
</feature>
<comment type="similarity">
    <text evidence="1 4 5">Belongs to the universal ribosomal protein uL6 family.</text>
</comment>
<dbReference type="PANTHER" id="PTHR11655:SF14">
    <property type="entry name" value="LARGE RIBOSOMAL SUBUNIT PROTEIN UL6M"/>
    <property type="match status" value="1"/>
</dbReference>
<dbReference type="GO" id="GO:0022625">
    <property type="term" value="C:cytosolic large ribosomal subunit"/>
    <property type="evidence" value="ECO:0007669"/>
    <property type="project" value="UniProtKB-UniRule"/>
</dbReference>
<dbReference type="PANTHER" id="PTHR11655">
    <property type="entry name" value="60S/50S RIBOSOMAL PROTEIN L6/L9"/>
    <property type="match status" value="1"/>
</dbReference>
<sequence length="177" mass="19633">MSRVGKNPVVLPQGVTANLDGQIIKVKGPKGELSLEVHRDIEAKIDGTNVTVAPKNEERQTRALWATMQRRIKNMVIGVATGYEKNLEIEGVGYRSNLQGKELVLQLGFSHDIRYPVPEGITIAVEKQTAIKITGIDKEKVGQVAAEIRGYKPPEPYKGKGIRYVGEYIIRKEGKKK</sequence>
<evidence type="ECO:0000313" key="9">
    <source>
        <dbReference type="Proteomes" id="UP000249739"/>
    </source>
</evidence>
<organism evidence="8 9">
    <name type="scientific">Micavibrio aeruginosavorus</name>
    <dbReference type="NCBI Taxonomy" id="349221"/>
    <lineage>
        <taxon>Bacteria</taxon>
        <taxon>Pseudomonadati</taxon>
        <taxon>Bdellovibrionota</taxon>
        <taxon>Bdellovibrionia</taxon>
        <taxon>Bdellovibrionales</taxon>
        <taxon>Pseudobdellovibrionaceae</taxon>
        <taxon>Micavibrio</taxon>
    </lineage>
</organism>
<dbReference type="Pfam" id="PF00347">
    <property type="entry name" value="Ribosomal_L6"/>
    <property type="match status" value="2"/>
</dbReference>
<evidence type="ECO:0000256" key="4">
    <source>
        <dbReference type="HAMAP-Rule" id="MF_01365"/>
    </source>
</evidence>
<comment type="subunit">
    <text evidence="4">Part of the 50S ribosomal subunit.</text>
</comment>
<dbReference type="InterPro" id="IPR036789">
    <property type="entry name" value="Ribosomal_uL6-like_a/b-dom_sf"/>
</dbReference>
<reference evidence="8 9" key="1">
    <citation type="submission" date="2017-08" db="EMBL/GenBank/DDBJ databases">
        <title>Infants hospitalized years apart are colonized by the same room-sourced microbial strains.</title>
        <authorList>
            <person name="Brooks B."/>
            <person name="Olm M.R."/>
            <person name="Firek B.A."/>
            <person name="Baker R."/>
            <person name="Thomas B.C."/>
            <person name="Morowitz M.J."/>
            <person name="Banfield J.F."/>
        </authorList>
    </citation>
    <scope>NUCLEOTIDE SEQUENCE [LARGE SCALE GENOMIC DNA]</scope>
    <source>
        <strain evidence="8">S2_006_000_R2_64</strain>
    </source>
</reference>
<evidence type="ECO:0000313" key="8">
    <source>
        <dbReference type="EMBL" id="PZP57000.1"/>
    </source>
</evidence>
<evidence type="ECO:0000256" key="1">
    <source>
        <dbReference type="ARBA" id="ARBA00009356"/>
    </source>
</evidence>
<name>A0A2W5FT91_9BACT</name>
<dbReference type="InterPro" id="IPR000702">
    <property type="entry name" value="Ribosomal_uL6-like"/>
</dbReference>
<evidence type="ECO:0000256" key="5">
    <source>
        <dbReference type="RuleBase" id="RU003869"/>
    </source>
</evidence>
<dbReference type="SUPFAM" id="SSF56053">
    <property type="entry name" value="Ribosomal protein L6"/>
    <property type="match status" value="2"/>
</dbReference>
<dbReference type="InterPro" id="IPR002358">
    <property type="entry name" value="Ribosomal_uL6_CS"/>
</dbReference>
<dbReference type="PROSITE" id="PS00525">
    <property type="entry name" value="RIBOSOMAL_L6_1"/>
    <property type="match status" value="1"/>
</dbReference>
<dbReference type="AlphaFoldDB" id="A0A2W5FT91"/>
<dbReference type="PIRSF" id="PIRSF002162">
    <property type="entry name" value="Ribosomal_L6"/>
    <property type="match status" value="1"/>
</dbReference>
<dbReference type="EMBL" id="QFOT01000010">
    <property type="protein sequence ID" value="PZP57000.1"/>
    <property type="molecule type" value="Genomic_DNA"/>
</dbReference>
<keyword evidence="4 6" id="KW-0699">rRNA-binding</keyword>
<dbReference type="InterPro" id="IPR019906">
    <property type="entry name" value="Ribosomal_uL6_bac-type"/>
</dbReference>
<gene>
    <name evidence="4" type="primary">rplF</name>
    <name evidence="8" type="ORF">DI586_01915</name>
</gene>
<evidence type="ECO:0000256" key="2">
    <source>
        <dbReference type="ARBA" id="ARBA00022980"/>
    </source>
</evidence>
<dbReference type="InterPro" id="IPR020040">
    <property type="entry name" value="Ribosomal_uL6_a/b-dom"/>
</dbReference>
<accession>A0A2W5FT91</accession>
<comment type="caution">
    <text evidence="8">The sequence shown here is derived from an EMBL/GenBank/DDBJ whole genome shotgun (WGS) entry which is preliminary data.</text>
</comment>
<dbReference type="HAMAP" id="MF_01365_B">
    <property type="entry name" value="Ribosomal_uL6_B"/>
    <property type="match status" value="1"/>
</dbReference>
<dbReference type="Proteomes" id="UP000249739">
    <property type="component" value="Unassembled WGS sequence"/>
</dbReference>
<comment type="function">
    <text evidence="4 6">This protein binds to the 23S rRNA, and is important in its secondary structure. It is located near the subunit interface in the base of the L7/L12 stalk, and near the tRNA binding site of the peptidyltransferase center.</text>
</comment>
<dbReference type="GO" id="GO:0002181">
    <property type="term" value="P:cytoplasmic translation"/>
    <property type="evidence" value="ECO:0007669"/>
    <property type="project" value="TreeGrafter"/>
</dbReference>
<dbReference type="PRINTS" id="PR00059">
    <property type="entry name" value="RIBOSOMALL6"/>
</dbReference>
<keyword evidence="2 4" id="KW-0689">Ribosomal protein</keyword>
<feature type="domain" description="Large ribosomal subunit protein uL6 alpha-beta" evidence="7">
    <location>
        <begin position="91"/>
        <end position="164"/>
    </location>
</feature>
<proteinExistence type="inferred from homology"/>
<keyword evidence="4 6" id="KW-0694">RNA-binding</keyword>
<dbReference type="NCBIfam" id="TIGR03654">
    <property type="entry name" value="L6_bact"/>
    <property type="match status" value="1"/>
</dbReference>